<gene>
    <name evidence="7" type="ORF">LTR97_006635</name>
</gene>
<protein>
    <recommendedName>
        <fullName evidence="9">Anaphase-promoting complex subunit 13</fullName>
    </recommendedName>
</protein>
<evidence type="ECO:0000256" key="2">
    <source>
        <dbReference type="ARBA" id="ARBA00022618"/>
    </source>
</evidence>
<dbReference type="AlphaFoldDB" id="A0AAN7VS34"/>
<accession>A0AAN7VS34</accession>
<name>A0AAN7VS34_9PEZI</name>
<evidence type="ECO:0000256" key="1">
    <source>
        <dbReference type="ARBA" id="ARBA00006940"/>
    </source>
</evidence>
<keyword evidence="2" id="KW-0132">Cell division</keyword>
<dbReference type="EMBL" id="JAVRQU010000009">
    <property type="protein sequence ID" value="KAK5698986.1"/>
    <property type="molecule type" value="Genomic_DNA"/>
</dbReference>
<keyword evidence="3" id="KW-0498">Mitosis</keyword>
<sequence length="132" mass="14116">MSRDSSFTYFHLHSSHHADLLEDFTRQSPATRNPTAASSSSAGRLLATEDIYVPLNHQPINPDEEDDVVPDGHAAFGIQRAKQNKEPAWRDLGLEALMNGGPPQGQAKAGAQLSGRATVVPFTGDKAGGPSR</sequence>
<dbReference type="PANTHER" id="PTHR28526:SF1">
    <property type="entry name" value="ANAPHASE-PROMOTING COMPLEX SUBUNIT 13"/>
    <property type="match status" value="1"/>
</dbReference>
<proteinExistence type="inferred from homology"/>
<feature type="region of interest" description="Disordered" evidence="6">
    <location>
        <begin position="23"/>
        <end position="43"/>
    </location>
</feature>
<comment type="similarity">
    <text evidence="1">Belongs to the APC13 family.</text>
</comment>
<dbReference type="InterPro" id="IPR008401">
    <property type="entry name" value="Apc13"/>
</dbReference>
<evidence type="ECO:0000313" key="7">
    <source>
        <dbReference type="EMBL" id="KAK5698986.1"/>
    </source>
</evidence>
<evidence type="ECO:0000256" key="4">
    <source>
        <dbReference type="ARBA" id="ARBA00022786"/>
    </source>
</evidence>
<dbReference type="PANTHER" id="PTHR28526">
    <property type="entry name" value="ANAPHASE-PROMOTING COMPLEX SUBUNIT 13"/>
    <property type="match status" value="1"/>
</dbReference>
<organism evidence="7 8">
    <name type="scientific">Elasticomyces elasticus</name>
    <dbReference type="NCBI Taxonomy" id="574655"/>
    <lineage>
        <taxon>Eukaryota</taxon>
        <taxon>Fungi</taxon>
        <taxon>Dikarya</taxon>
        <taxon>Ascomycota</taxon>
        <taxon>Pezizomycotina</taxon>
        <taxon>Dothideomycetes</taxon>
        <taxon>Dothideomycetidae</taxon>
        <taxon>Mycosphaerellales</taxon>
        <taxon>Teratosphaeriaceae</taxon>
        <taxon>Elasticomyces</taxon>
    </lineage>
</organism>
<reference evidence="7" key="1">
    <citation type="submission" date="2023-08" db="EMBL/GenBank/DDBJ databases">
        <title>Black Yeasts Isolated from many extreme environments.</title>
        <authorList>
            <person name="Coleine C."/>
            <person name="Stajich J.E."/>
            <person name="Selbmann L."/>
        </authorList>
    </citation>
    <scope>NUCLEOTIDE SEQUENCE</scope>
    <source>
        <strain evidence="7">CCFEE 5810</strain>
    </source>
</reference>
<dbReference type="GO" id="GO:0005680">
    <property type="term" value="C:anaphase-promoting complex"/>
    <property type="evidence" value="ECO:0007669"/>
    <property type="project" value="InterPro"/>
</dbReference>
<evidence type="ECO:0000256" key="3">
    <source>
        <dbReference type="ARBA" id="ARBA00022776"/>
    </source>
</evidence>
<evidence type="ECO:0000256" key="6">
    <source>
        <dbReference type="SAM" id="MobiDB-lite"/>
    </source>
</evidence>
<feature type="compositionally biased region" description="Polar residues" evidence="6">
    <location>
        <begin position="26"/>
        <end position="35"/>
    </location>
</feature>
<dbReference type="Proteomes" id="UP001310594">
    <property type="component" value="Unassembled WGS sequence"/>
</dbReference>
<evidence type="ECO:0008006" key="9">
    <source>
        <dbReference type="Google" id="ProtNLM"/>
    </source>
</evidence>
<dbReference type="GO" id="GO:0051301">
    <property type="term" value="P:cell division"/>
    <property type="evidence" value="ECO:0007669"/>
    <property type="project" value="UniProtKB-KW"/>
</dbReference>
<dbReference type="Pfam" id="PF05839">
    <property type="entry name" value="Apc13p"/>
    <property type="match status" value="1"/>
</dbReference>
<evidence type="ECO:0000313" key="8">
    <source>
        <dbReference type="Proteomes" id="UP001310594"/>
    </source>
</evidence>
<keyword evidence="4" id="KW-0833">Ubl conjugation pathway</keyword>
<keyword evidence="5" id="KW-0131">Cell cycle</keyword>
<comment type="caution">
    <text evidence="7">The sequence shown here is derived from an EMBL/GenBank/DDBJ whole genome shotgun (WGS) entry which is preliminary data.</text>
</comment>
<evidence type="ECO:0000256" key="5">
    <source>
        <dbReference type="ARBA" id="ARBA00023306"/>
    </source>
</evidence>